<evidence type="ECO:0000313" key="2">
    <source>
        <dbReference type="Proteomes" id="UP000682308"/>
    </source>
</evidence>
<comment type="caution">
    <text evidence="1">The sequence shown here is derived from an EMBL/GenBank/DDBJ whole genome shotgun (WGS) entry which is preliminary data.</text>
</comment>
<accession>A0A941J3H2</accession>
<dbReference type="SUPFAM" id="SSF48371">
    <property type="entry name" value="ARM repeat"/>
    <property type="match status" value="1"/>
</dbReference>
<evidence type="ECO:0000313" key="1">
    <source>
        <dbReference type="EMBL" id="MBR8641265.1"/>
    </source>
</evidence>
<reference evidence="1 2" key="1">
    <citation type="submission" date="2021-04" db="EMBL/GenBank/DDBJ databases">
        <title>Characterization of the biosynthetic gene cluster of new lipopeptides with antitumor activity in the genome of the marine Streptomyces PHM034.</title>
        <authorList>
            <person name="Ceniceros A."/>
            <person name="Canedo L."/>
            <person name="Mendez C."/>
            <person name="Olano C."/>
            <person name="Schleissner C."/>
            <person name="Cuevas C."/>
            <person name="De La Calle F."/>
            <person name="Salas J.A."/>
        </authorList>
    </citation>
    <scope>NUCLEOTIDE SEQUENCE [LARGE SCALE GENOMIC DNA]</scope>
    <source>
        <strain evidence="1 2">PHM034</strain>
    </source>
</reference>
<protein>
    <recommendedName>
        <fullName evidence="3">HEAT repeat domain-containing protein</fullName>
    </recommendedName>
</protein>
<dbReference type="InterPro" id="IPR011989">
    <property type="entry name" value="ARM-like"/>
</dbReference>
<dbReference type="EMBL" id="JAGTPG010000002">
    <property type="protein sequence ID" value="MBR8641265.1"/>
    <property type="molecule type" value="Genomic_DNA"/>
</dbReference>
<proteinExistence type="predicted"/>
<sequence length="464" mass="49813">MLDDVLDAADPGAWTALDIAVRGWAWYAPRGLPDAAWVEDTGSGSPGGAGRGLFRSAPRRAASEHDEAAVESRLALALCHPDGRIREAALARAAARPALLPLVVVRAADWAAPVRDKARELLRTALDMGTAVSLAPLILRVGRRERGVYGVELLGEVLRRASSRGRLASLFVHSDRAVRRFAYRLACEESLLSPGRLARAAAWDDDVVVQTVCAEAALAAVREDGDGDYDEVLEPLLAARNPRARSAGVTALRRAGRAERALEFLGDRSAVVRACARYVVRQSGGEPLRRYRELCTEASDPALPPGAVIGLAECGERADAELLYPLLTHPVPAVRARAVAGLRALDVTDVVRLRPLLDDPAPAVVRETTAALLPSAVRLPEAWLTERLGAERPRHVRVAAFRLLDARGGLVRLRTAVGLLGDRDEKLRTWAARSAQAWYPAAVRADVEGRGLLERARGLTGGGC</sequence>
<name>A0A941J3H2_9ACTN</name>
<evidence type="ECO:0008006" key="3">
    <source>
        <dbReference type="Google" id="ProtNLM"/>
    </source>
</evidence>
<dbReference type="AlphaFoldDB" id="A0A941J3H2"/>
<dbReference type="Proteomes" id="UP000682308">
    <property type="component" value="Unassembled WGS sequence"/>
</dbReference>
<keyword evidence="2" id="KW-1185">Reference proteome</keyword>
<organism evidence="1 2">
    <name type="scientific">Streptomyces tuirus</name>
    <dbReference type="NCBI Taxonomy" id="68278"/>
    <lineage>
        <taxon>Bacteria</taxon>
        <taxon>Bacillati</taxon>
        <taxon>Actinomycetota</taxon>
        <taxon>Actinomycetes</taxon>
        <taxon>Kitasatosporales</taxon>
        <taxon>Streptomycetaceae</taxon>
        <taxon>Streptomyces</taxon>
    </lineage>
</organism>
<dbReference type="InterPro" id="IPR016024">
    <property type="entry name" value="ARM-type_fold"/>
</dbReference>
<dbReference type="Gene3D" id="1.25.10.10">
    <property type="entry name" value="Leucine-rich Repeat Variant"/>
    <property type="match status" value="1"/>
</dbReference>
<gene>
    <name evidence="1" type="ORF">KEF29_22980</name>
</gene>